<name>A0A3B0XE78_9ZZZZ</name>
<gene>
    <name evidence="1" type="ORF">MNBD_GAMMA10-3260</name>
</gene>
<proteinExistence type="predicted"/>
<sequence>MKKTVHHHCLSSLYKTEPTHIKLGTLPGNAAALNLNPLFISAKELPHAVK</sequence>
<protein>
    <submittedName>
        <fullName evidence="1">Uncharacterized protein</fullName>
    </submittedName>
</protein>
<evidence type="ECO:0000313" key="1">
    <source>
        <dbReference type="EMBL" id="VAW66598.1"/>
    </source>
</evidence>
<accession>A0A3B0XE78</accession>
<organism evidence="1">
    <name type="scientific">hydrothermal vent metagenome</name>
    <dbReference type="NCBI Taxonomy" id="652676"/>
    <lineage>
        <taxon>unclassified sequences</taxon>
        <taxon>metagenomes</taxon>
        <taxon>ecological metagenomes</taxon>
    </lineage>
</organism>
<dbReference type="EMBL" id="UOFJ01000227">
    <property type="protein sequence ID" value="VAW66598.1"/>
    <property type="molecule type" value="Genomic_DNA"/>
</dbReference>
<dbReference type="AlphaFoldDB" id="A0A3B0XE78"/>
<reference evidence="1" key="1">
    <citation type="submission" date="2018-06" db="EMBL/GenBank/DDBJ databases">
        <authorList>
            <person name="Zhirakovskaya E."/>
        </authorList>
    </citation>
    <scope>NUCLEOTIDE SEQUENCE</scope>
</reference>